<evidence type="ECO:0000256" key="9">
    <source>
        <dbReference type="ARBA" id="ARBA00022759"/>
    </source>
</evidence>
<accession>A0A4S4LVU6</accession>
<dbReference type="PROSITE" id="PS50994">
    <property type="entry name" value="INTEGRASE"/>
    <property type="match status" value="1"/>
</dbReference>
<dbReference type="GO" id="GO:0015074">
    <property type="term" value="P:DNA integration"/>
    <property type="evidence" value="ECO:0007669"/>
    <property type="project" value="UniProtKB-KW"/>
</dbReference>
<evidence type="ECO:0000256" key="10">
    <source>
        <dbReference type="ARBA" id="ARBA00022801"/>
    </source>
</evidence>
<keyword evidence="17" id="KW-0917">Virion maturation</keyword>
<keyword evidence="21" id="KW-0472">Membrane</keyword>
<keyword evidence="9" id="KW-0255">Endonuclease</keyword>
<keyword evidence="6" id="KW-0540">Nuclease</keyword>
<proteinExistence type="predicted"/>
<evidence type="ECO:0000313" key="23">
    <source>
        <dbReference type="EMBL" id="THH15831.1"/>
    </source>
</evidence>
<dbReference type="GO" id="GO:0032196">
    <property type="term" value="P:transposition"/>
    <property type="evidence" value="ECO:0007669"/>
    <property type="project" value="UniProtKB-KW"/>
</dbReference>
<dbReference type="InterPro" id="IPR001584">
    <property type="entry name" value="Integrase_cat-core"/>
</dbReference>
<dbReference type="InterPro" id="IPR012337">
    <property type="entry name" value="RNaseH-like_sf"/>
</dbReference>
<dbReference type="PANTHER" id="PTHR42648:SF11">
    <property type="entry name" value="TRANSPOSON TY4-P GAG-POL POLYPROTEIN"/>
    <property type="match status" value="1"/>
</dbReference>
<keyword evidence="24" id="KW-1185">Reference proteome</keyword>
<organism evidence="23 24">
    <name type="scientific">Bondarzewia mesenterica</name>
    <dbReference type="NCBI Taxonomy" id="1095465"/>
    <lineage>
        <taxon>Eukaryota</taxon>
        <taxon>Fungi</taxon>
        <taxon>Dikarya</taxon>
        <taxon>Basidiomycota</taxon>
        <taxon>Agaricomycotina</taxon>
        <taxon>Agaricomycetes</taxon>
        <taxon>Russulales</taxon>
        <taxon>Bondarzewiaceae</taxon>
        <taxon>Bondarzewia</taxon>
    </lineage>
</organism>
<dbReference type="EMBL" id="SGPL01000188">
    <property type="protein sequence ID" value="THH15831.1"/>
    <property type="molecule type" value="Genomic_DNA"/>
</dbReference>
<keyword evidence="13" id="KW-0694">RNA-binding</keyword>
<keyword evidence="3" id="KW-1188">Viral release from host cell</keyword>
<feature type="domain" description="Integrase catalytic" evidence="22">
    <location>
        <begin position="270"/>
        <end position="435"/>
    </location>
</feature>
<evidence type="ECO:0000256" key="8">
    <source>
        <dbReference type="ARBA" id="ARBA00022741"/>
    </source>
</evidence>
<dbReference type="Gene3D" id="3.30.420.10">
    <property type="entry name" value="Ribonuclease H-like superfamily/Ribonuclease H"/>
    <property type="match status" value="1"/>
</dbReference>
<keyword evidence="14" id="KW-0229">DNA integration</keyword>
<dbReference type="PANTHER" id="PTHR42648">
    <property type="entry name" value="TRANSPOSASE, PUTATIVE-RELATED"/>
    <property type="match status" value="1"/>
</dbReference>
<dbReference type="Pfam" id="PF22936">
    <property type="entry name" value="Pol_BBD"/>
    <property type="match status" value="1"/>
</dbReference>
<keyword evidence="5" id="KW-0548">Nucleotidyltransferase</keyword>
<evidence type="ECO:0000256" key="12">
    <source>
        <dbReference type="ARBA" id="ARBA00022842"/>
    </source>
</evidence>
<comment type="function">
    <text evidence="1">The aspartyl protease (PR) mediates the proteolytic cleavages of the Gag and Gag-Pol polyproteins after assembly of the VLP.</text>
</comment>
<evidence type="ECO:0000256" key="7">
    <source>
        <dbReference type="ARBA" id="ARBA00022723"/>
    </source>
</evidence>
<dbReference type="GO" id="GO:0003887">
    <property type="term" value="F:DNA-directed DNA polymerase activity"/>
    <property type="evidence" value="ECO:0007669"/>
    <property type="project" value="UniProtKB-KW"/>
</dbReference>
<comment type="catalytic activity">
    <reaction evidence="20">
        <text>DNA(n) + a 2'-deoxyribonucleoside 5'-triphosphate = DNA(n+1) + diphosphate</text>
        <dbReference type="Rhea" id="RHEA:22508"/>
        <dbReference type="Rhea" id="RHEA-COMP:17339"/>
        <dbReference type="Rhea" id="RHEA-COMP:17340"/>
        <dbReference type="ChEBI" id="CHEBI:33019"/>
        <dbReference type="ChEBI" id="CHEBI:61560"/>
        <dbReference type="ChEBI" id="CHEBI:173112"/>
        <dbReference type="EC" id="2.7.7.7"/>
    </reaction>
</comment>
<evidence type="ECO:0000256" key="17">
    <source>
        <dbReference type="ARBA" id="ARBA00023113"/>
    </source>
</evidence>
<dbReference type="GO" id="GO:0005524">
    <property type="term" value="F:ATP binding"/>
    <property type="evidence" value="ECO:0007669"/>
    <property type="project" value="UniProtKB-KW"/>
</dbReference>
<keyword evidence="2" id="KW-0815">Transposition</keyword>
<feature type="transmembrane region" description="Helical" evidence="21">
    <location>
        <begin position="430"/>
        <end position="450"/>
    </location>
</feature>
<gene>
    <name evidence="23" type="ORF">EW146_g4711</name>
</gene>
<dbReference type="GO" id="GO:0006310">
    <property type="term" value="P:DNA recombination"/>
    <property type="evidence" value="ECO:0007669"/>
    <property type="project" value="UniProtKB-KW"/>
</dbReference>
<keyword evidence="16" id="KW-0239">DNA-directed DNA polymerase</keyword>
<evidence type="ECO:0000256" key="13">
    <source>
        <dbReference type="ARBA" id="ARBA00022884"/>
    </source>
</evidence>
<sequence>MNIFDAIQGSSHYDSTSIIQHLWGYSLQCRQFTPSGPNIATATISASRSRPKGHGQEELARYHARAAEHSSTPLAIANATIEKVIIDSVNITMLASLDSNFTMAYGSEISFCASSALFAPTDLDSPSCTINWSHLKTTTTAVIFLSDSVTFHLDSASMYHISTSPLDFYSFTSITPRLIHSINGSYIYVTGLSSVHLHLFSECLFLILHHVLYISSTSLQLISIGALCDDDFSVTFSIIVDLTTSPSPCTHYIIGKQTSLSILHMHSGPRVTHPLDIIYADIMSLILLVTLEGCSYTLDIHDDFSSSGFAYTLKIKSDALLIFHQWCASATYATGHSVSLICIDNGAEFTYSAFESYLTTEGIHYQTSVPYTSAHISAVEHFHCTLFDYAHAMHDAANLLPFLWGECYQTAIYLHNFIPHMLHNKMPYDAFYGIPPIFLTFMNLAVMHLFSLKLTTPKSIPSLLNVL</sequence>
<evidence type="ECO:0000256" key="18">
    <source>
        <dbReference type="ARBA" id="ARBA00023172"/>
    </source>
</evidence>
<evidence type="ECO:0000256" key="14">
    <source>
        <dbReference type="ARBA" id="ARBA00022908"/>
    </source>
</evidence>
<reference evidence="23 24" key="1">
    <citation type="submission" date="2019-02" db="EMBL/GenBank/DDBJ databases">
        <title>Genome sequencing of the rare red list fungi Bondarzewia mesenterica.</title>
        <authorList>
            <person name="Buettner E."/>
            <person name="Kellner H."/>
        </authorList>
    </citation>
    <scope>NUCLEOTIDE SEQUENCE [LARGE SCALE GENOMIC DNA]</scope>
    <source>
        <strain evidence="23 24">DSM 108281</strain>
    </source>
</reference>
<evidence type="ECO:0000256" key="19">
    <source>
        <dbReference type="ARBA" id="ARBA00048173"/>
    </source>
</evidence>
<comment type="caution">
    <text evidence="23">The sequence shown here is derived from an EMBL/GenBank/DDBJ whole genome shotgun (WGS) entry which is preliminary data.</text>
</comment>
<dbReference type="SUPFAM" id="SSF53098">
    <property type="entry name" value="Ribonuclease H-like"/>
    <property type="match status" value="1"/>
</dbReference>
<evidence type="ECO:0000259" key="22">
    <source>
        <dbReference type="PROSITE" id="PS50994"/>
    </source>
</evidence>
<keyword evidence="16" id="KW-0808">Transferase</keyword>
<keyword evidence="18" id="KW-0233">DNA recombination</keyword>
<evidence type="ECO:0000256" key="21">
    <source>
        <dbReference type="SAM" id="Phobius"/>
    </source>
</evidence>
<dbReference type="GO" id="GO:0004519">
    <property type="term" value="F:endonuclease activity"/>
    <property type="evidence" value="ECO:0007669"/>
    <property type="project" value="UniProtKB-KW"/>
</dbReference>
<evidence type="ECO:0000313" key="24">
    <source>
        <dbReference type="Proteomes" id="UP000310158"/>
    </source>
</evidence>
<protein>
    <recommendedName>
        <fullName evidence="22">Integrase catalytic domain-containing protein</fullName>
    </recommendedName>
</protein>
<dbReference type="GO" id="GO:0006508">
    <property type="term" value="P:proteolysis"/>
    <property type="evidence" value="ECO:0007669"/>
    <property type="project" value="UniProtKB-KW"/>
</dbReference>
<dbReference type="AlphaFoldDB" id="A0A4S4LVU6"/>
<evidence type="ECO:0000256" key="2">
    <source>
        <dbReference type="ARBA" id="ARBA00022578"/>
    </source>
</evidence>
<evidence type="ECO:0000256" key="20">
    <source>
        <dbReference type="ARBA" id="ARBA00049244"/>
    </source>
</evidence>
<dbReference type="GO" id="GO:0005634">
    <property type="term" value="C:nucleus"/>
    <property type="evidence" value="ECO:0007669"/>
    <property type="project" value="UniProtKB-ARBA"/>
</dbReference>
<evidence type="ECO:0000256" key="5">
    <source>
        <dbReference type="ARBA" id="ARBA00022695"/>
    </source>
</evidence>
<dbReference type="OrthoDB" id="97058at2759"/>
<keyword evidence="7" id="KW-0479">Metal-binding</keyword>
<evidence type="ECO:0000256" key="16">
    <source>
        <dbReference type="ARBA" id="ARBA00022932"/>
    </source>
</evidence>
<evidence type="ECO:0000256" key="4">
    <source>
        <dbReference type="ARBA" id="ARBA00022670"/>
    </source>
</evidence>
<keyword evidence="21" id="KW-0812">Transmembrane</keyword>
<evidence type="ECO:0000256" key="1">
    <source>
        <dbReference type="ARBA" id="ARBA00002180"/>
    </source>
</evidence>
<keyword evidence="11" id="KW-0067">ATP-binding</keyword>
<name>A0A4S4LVU6_9AGAM</name>
<evidence type="ECO:0000256" key="11">
    <source>
        <dbReference type="ARBA" id="ARBA00022840"/>
    </source>
</evidence>
<comment type="catalytic activity">
    <reaction evidence="19">
        <text>DNA(n) + a 2'-deoxyribonucleoside 5'-triphosphate = DNA(n+1) + diphosphate</text>
        <dbReference type="Rhea" id="RHEA:22508"/>
        <dbReference type="Rhea" id="RHEA-COMP:17339"/>
        <dbReference type="Rhea" id="RHEA-COMP:17340"/>
        <dbReference type="ChEBI" id="CHEBI:33019"/>
        <dbReference type="ChEBI" id="CHEBI:61560"/>
        <dbReference type="ChEBI" id="CHEBI:173112"/>
        <dbReference type="EC" id="2.7.7.49"/>
    </reaction>
</comment>
<dbReference type="InterPro" id="IPR039537">
    <property type="entry name" value="Retrotran_Ty1/copia-like"/>
</dbReference>
<dbReference type="InterPro" id="IPR036397">
    <property type="entry name" value="RNaseH_sf"/>
</dbReference>
<evidence type="ECO:0000256" key="3">
    <source>
        <dbReference type="ARBA" id="ARBA00022612"/>
    </source>
</evidence>
<dbReference type="InterPro" id="IPR054722">
    <property type="entry name" value="PolX-like_BBD"/>
</dbReference>
<keyword evidence="4" id="KW-0645">Protease</keyword>
<dbReference type="GO" id="GO:0003723">
    <property type="term" value="F:RNA binding"/>
    <property type="evidence" value="ECO:0007669"/>
    <property type="project" value="UniProtKB-KW"/>
</dbReference>
<keyword evidence="21" id="KW-1133">Transmembrane helix</keyword>
<evidence type="ECO:0000256" key="6">
    <source>
        <dbReference type="ARBA" id="ARBA00022722"/>
    </source>
</evidence>
<dbReference type="GO" id="GO:0046872">
    <property type="term" value="F:metal ion binding"/>
    <property type="evidence" value="ECO:0007669"/>
    <property type="project" value="UniProtKB-KW"/>
</dbReference>
<dbReference type="GO" id="GO:0003964">
    <property type="term" value="F:RNA-directed DNA polymerase activity"/>
    <property type="evidence" value="ECO:0007669"/>
    <property type="project" value="UniProtKB-KW"/>
</dbReference>
<keyword evidence="10" id="KW-0378">Hydrolase</keyword>
<dbReference type="Proteomes" id="UP000310158">
    <property type="component" value="Unassembled WGS sequence"/>
</dbReference>
<dbReference type="GO" id="GO:0008233">
    <property type="term" value="F:peptidase activity"/>
    <property type="evidence" value="ECO:0007669"/>
    <property type="project" value="UniProtKB-KW"/>
</dbReference>
<keyword evidence="15" id="KW-0695">RNA-directed DNA polymerase</keyword>
<keyword evidence="8" id="KW-0547">Nucleotide-binding</keyword>
<keyword evidence="12" id="KW-0460">Magnesium</keyword>
<evidence type="ECO:0000256" key="15">
    <source>
        <dbReference type="ARBA" id="ARBA00022918"/>
    </source>
</evidence>